<keyword evidence="4" id="KW-0378">Hydrolase</keyword>
<dbReference type="AlphaFoldDB" id="A0A368C0B5"/>
<feature type="coiled-coil region" evidence="6">
    <location>
        <begin position="241"/>
        <end position="277"/>
    </location>
</feature>
<evidence type="ECO:0000259" key="8">
    <source>
        <dbReference type="Pfam" id="PF08340"/>
    </source>
</evidence>
<keyword evidence="6" id="KW-0175">Coiled coil</keyword>
<protein>
    <submittedName>
        <fullName evidence="9">YicC family protein</fullName>
    </submittedName>
</protein>
<keyword evidence="2" id="KW-0540">Nuclease</keyword>
<dbReference type="Proteomes" id="UP000253307">
    <property type="component" value="Unassembled WGS sequence"/>
</dbReference>
<evidence type="ECO:0000256" key="6">
    <source>
        <dbReference type="SAM" id="Coils"/>
    </source>
</evidence>
<reference evidence="9 10" key="1">
    <citation type="journal article" date="2018" name="Microbiome">
        <title>Fine metagenomic profile of the Mediterranean stratified and mixed water columns revealed by assembly and recruitment.</title>
        <authorList>
            <person name="Haro-Moreno J.M."/>
            <person name="Lopez-Perez M."/>
            <person name="De La Torre J.R."/>
            <person name="Picazo A."/>
            <person name="Camacho A."/>
            <person name="Rodriguez-Valera F."/>
        </authorList>
    </citation>
    <scope>NUCLEOTIDE SEQUENCE [LARGE SCALE GENOMIC DNA]</scope>
    <source>
        <strain evidence="9">MED-G82</strain>
    </source>
</reference>
<dbReference type="InterPro" id="IPR013551">
    <property type="entry name" value="YicC-like_C"/>
</dbReference>
<dbReference type="NCBIfam" id="TIGR00255">
    <property type="entry name" value="YicC/YloC family endoribonuclease"/>
    <property type="match status" value="1"/>
</dbReference>
<dbReference type="PANTHER" id="PTHR30636:SF3">
    <property type="entry name" value="UPF0701 PROTEIN YICC"/>
    <property type="match status" value="1"/>
</dbReference>
<feature type="domain" description="Endoribonuclease YicC-like N-terminal" evidence="7">
    <location>
        <begin position="2"/>
        <end position="148"/>
    </location>
</feature>
<comment type="cofactor">
    <cofactor evidence="1">
        <name>a divalent metal cation</name>
        <dbReference type="ChEBI" id="CHEBI:60240"/>
    </cofactor>
</comment>
<dbReference type="EMBL" id="QOPE01000003">
    <property type="protein sequence ID" value="RCL42554.1"/>
    <property type="molecule type" value="Genomic_DNA"/>
</dbReference>
<evidence type="ECO:0000256" key="4">
    <source>
        <dbReference type="ARBA" id="ARBA00022801"/>
    </source>
</evidence>
<feature type="domain" description="Endoribonuclease YicC-like C-terminal" evidence="8">
    <location>
        <begin position="168"/>
        <end position="281"/>
    </location>
</feature>
<evidence type="ECO:0000313" key="9">
    <source>
        <dbReference type="EMBL" id="RCL42554.1"/>
    </source>
</evidence>
<dbReference type="PANTHER" id="PTHR30636">
    <property type="entry name" value="UPF0701 PROTEIN YICC"/>
    <property type="match status" value="1"/>
</dbReference>
<evidence type="ECO:0000313" key="10">
    <source>
        <dbReference type="Proteomes" id="UP000253307"/>
    </source>
</evidence>
<dbReference type="GO" id="GO:0004521">
    <property type="term" value="F:RNA endonuclease activity"/>
    <property type="evidence" value="ECO:0007669"/>
    <property type="project" value="InterPro"/>
</dbReference>
<evidence type="ECO:0000256" key="3">
    <source>
        <dbReference type="ARBA" id="ARBA00022759"/>
    </source>
</evidence>
<proteinExistence type="inferred from homology"/>
<keyword evidence="3" id="KW-0255">Endonuclease</keyword>
<evidence type="ECO:0000259" key="7">
    <source>
        <dbReference type="Pfam" id="PF03755"/>
    </source>
</evidence>
<evidence type="ECO:0000256" key="1">
    <source>
        <dbReference type="ARBA" id="ARBA00001968"/>
    </source>
</evidence>
<evidence type="ECO:0000256" key="2">
    <source>
        <dbReference type="ARBA" id="ARBA00022722"/>
    </source>
</evidence>
<name>A0A368C0B5_9GAMM</name>
<comment type="caution">
    <text evidence="9">The sequence shown here is derived from an EMBL/GenBank/DDBJ whole genome shotgun (WGS) entry which is preliminary data.</text>
</comment>
<dbReference type="GO" id="GO:0016787">
    <property type="term" value="F:hydrolase activity"/>
    <property type="evidence" value="ECO:0007669"/>
    <property type="project" value="UniProtKB-KW"/>
</dbReference>
<organism evidence="9 10">
    <name type="scientific">SAR86 cluster bacterium</name>
    <dbReference type="NCBI Taxonomy" id="2030880"/>
    <lineage>
        <taxon>Bacteria</taxon>
        <taxon>Pseudomonadati</taxon>
        <taxon>Pseudomonadota</taxon>
        <taxon>Gammaproteobacteria</taxon>
        <taxon>SAR86 cluster</taxon>
    </lineage>
</organism>
<dbReference type="Pfam" id="PF08340">
    <property type="entry name" value="YicC-like_C"/>
    <property type="match status" value="1"/>
</dbReference>
<sequence>MIQSMTGFGFSKLSNKNFEVSCEIKSVNSKFIDIHFRSAQQSFSVEEHLNQKLKSVFRRGQFDVRLNVLGGSNSKLSLNNDVLAQLNKEIQKSKHLETDTLKFSDIKNFPGAVLLSEDSAISDAHLIKVINKAIDDLKHSRLSEGNKILKVLNIKIKNILSIEASLRKMIPSINKQRKKNVKERLNHFLDNPSEEIEKEIALQIMKQDVSEELDRIGFHIKEINKILKSNGPHGKKIDFMLQELFREANTLSVKLDNSKAKKLAINLKIVVEELREQSQNIQ</sequence>
<dbReference type="Pfam" id="PF03755">
    <property type="entry name" value="YicC-like_N"/>
    <property type="match status" value="1"/>
</dbReference>
<dbReference type="InterPro" id="IPR005229">
    <property type="entry name" value="YicC/YloC-like"/>
</dbReference>
<gene>
    <name evidence="9" type="ORF">DBW96_00735</name>
</gene>
<comment type="similarity">
    <text evidence="5">Belongs to the YicC/YloC family.</text>
</comment>
<dbReference type="InterPro" id="IPR013527">
    <property type="entry name" value="YicC-like_N"/>
</dbReference>
<evidence type="ECO:0000256" key="5">
    <source>
        <dbReference type="ARBA" id="ARBA00035648"/>
    </source>
</evidence>
<accession>A0A368C0B5</accession>